<organism evidence="1 2">
    <name type="scientific">Pseudozyma antarctica (strain T-34)</name>
    <name type="common">Yeast</name>
    <name type="synonym">Candida antarctica</name>
    <dbReference type="NCBI Taxonomy" id="1151754"/>
    <lineage>
        <taxon>Eukaryota</taxon>
        <taxon>Fungi</taxon>
        <taxon>Dikarya</taxon>
        <taxon>Basidiomycota</taxon>
        <taxon>Ustilaginomycotina</taxon>
        <taxon>Ustilaginomycetes</taxon>
        <taxon>Ustilaginales</taxon>
        <taxon>Ustilaginaceae</taxon>
        <taxon>Moesziomyces</taxon>
    </lineage>
</organism>
<dbReference type="Proteomes" id="UP000011976">
    <property type="component" value="Unassembled WGS sequence"/>
</dbReference>
<protein>
    <submittedName>
        <fullName evidence="1">Uncharacterized conserved coiled-coil protein</fullName>
    </submittedName>
</protein>
<evidence type="ECO:0000313" key="1">
    <source>
        <dbReference type="EMBL" id="GAC76902.1"/>
    </source>
</evidence>
<sequence>MGPSVDLLSASSTQQLRAGGVDNFPIATFAYLGPASNAKPTSLLNGVIPPEHPLHYADVPALVKRLKLFFTFEVRSTAGRTDVAVSADNIRGWRSSTSRKNETLNMVACEMRTVLNFSADGRQGAYEQLKILSNFLITELGLKSEVKPKEKHCAPEIKLLYDDMLQRLVATTDAVTVLQRMATGLLCFVTDLRIGSLMMGDGRDQSSRGLRSCDLVFTQTERGAWSLELTIGTLKGFQQGEERVVIRPLLMPLHRPGSVLLEPMVLLLALLANRRALREHGPDGTVIESMRQLFTSDAHRFVGSGTDPVFQVRSRSGTLEAMTVSNAAFGLSVHTSALGLPSASHHSFRHDFARLTRQVFDADTARTLLTHGYRYNTL</sequence>
<dbReference type="EMBL" id="DF196788">
    <property type="protein sequence ID" value="GAC76902.1"/>
    <property type="molecule type" value="Genomic_DNA"/>
</dbReference>
<dbReference type="AlphaFoldDB" id="M9MID9"/>
<accession>M9MID9</accession>
<name>M9MID9_PSEA3</name>
<gene>
    <name evidence="1" type="ORF">PANT_22d00245</name>
</gene>
<reference evidence="2" key="1">
    <citation type="journal article" date="2013" name="Genome Announc.">
        <title>Genome sequence of the basidiomycetous yeast Pseudozyma antarctica T-34, a producer of the glycolipid biosurfactants mannosylerythritol lipids.</title>
        <authorList>
            <person name="Morita T."/>
            <person name="Koike H."/>
            <person name="Koyama Y."/>
            <person name="Hagiwara H."/>
            <person name="Ito E."/>
            <person name="Fukuoka T."/>
            <person name="Imura T."/>
            <person name="Machida M."/>
            <person name="Kitamoto D."/>
        </authorList>
    </citation>
    <scope>NUCLEOTIDE SEQUENCE [LARGE SCALE GENOMIC DNA]</scope>
    <source>
        <strain evidence="2">T-34</strain>
    </source>
</reference>
<evidence type="ECO:0000313" key="2">
    <source>
        <dbReference type="Proteomes" id="UP000011976"/>
    </source>
</evidence>
<proteinExistence type="predicted"/>